<name>A0A0E9V4S2_ANGAN</name>
<dbReference type="EMBL" id="GBXM01035581">
    <property type="protein sequence ID" value="JAH72996.1"/>
    <property type="molecule type" value="Transcribed_RNA"/>
</dbReference>
<protein>
    <submittedName>
        <fullName evidence="1">Uncharacterized protein</fullName>
    </submittedName>
</protein>
<sequence>MLRQSPLFKKISNYQTHTTVRKSYAQDNC</sequence>
<evidence type="ECO:0000313" key="1">
    <source>
        <dbReference type="EMBL" id="JAH72996.1"/>
    </source>
</evidence>
<proteinExistence type="predicted"/>
<reference evidence="1" key="2">
    <citation type="journal article" date="2015" name="Fish Shellfish Immunol.">
        <title>Early steps in the European eel (Anguilla anguilla)-Vibrio vulnificus interaction in the gills: Role of the RtxA13 toxin.</title>
        <authorList>
            <person name="Callol A."/>
            <person name="Pajuelo D."/>
            <person name="Ebbesson L."/>
            <person name="Teles M."/>
            <person name="MacKenzie S."/>
            <person name="Amaro C."/>
        </authorList>
    </citation>
    <scope>NUCLEOTIDE SEQUENCE</scope>
</reference>
<dbReference type="AlphaFoldDB" id="A0A0E9V4S2"/>
<reference evidence="1" key="1">
    <citation type="submission" date="2014-11" db="EMBL/GenBank/DDBJ databases">
        <authorList>
            <person name="Amaro Gonzalez C."/>
        </authorList>
    </citation>
    <scope>NUCLEOTIDE SEQUENCE</scope>
</reference>
<organism evidence="1">
    <name type="scientific">Anguilla anguilla</name>
    <name type="common">European freshwater eel</name>
    <name type="synonym">Muraena anguilla</name>
    <dbReference type="NCBI Taxonomy" id="7936"/>
    <lineage>
        <taxon>Eukaryota</taxon>
        <taxon>Metazoa</taxon>
        <taxon>Chordata</taxon>
        <taxon>Craniata</taxon>
        <taxon>Vertebrata</taxon>
        <taxon>Euteleostomi</taxon>
        <taxon>Actinopterygii</taxon>
        <taxon>Neopterygii</taxon>
        <taxon>Teleostei</taxon>
        <taxon>Anguilliformes</taxon>
        <taxon>Anguillidae</taxon>
        <taxon>Anguilla</taxon>
    </lineage>
</organism>
<accession>A0A0E9V4S2</accession>